<dbReference type="AlphaFoldDB" id="A0A9P9R9X2"/>
<dbReference type="GeneID" id="70224840"/>
<name>A0A9P9R9X2_FUSRE</name>
<keyword evidence="2" id="KW-1185">Reference proteome</keyword>
<sequence length="400" mass="46485">MSTTETKTKPQKTGLLQLPNELLFFIIEDQDMCWKDHFNIHHVSSRLFQLTFKHVYNGEKDLFEHACSRADVELMVECLKHRNVPTSQLWGPVYQPSMWVQWYDRADAFKKANRTPLDALSEGYRDDKFSSDQYIKAAEWLFDNGYHTQQVKWNKGYVIMSVSPPLLLTMLSTATDADHHRGICRVIEIDYLLGLLFEDLFCPCIFKGHNPGFFADTLEAKVKLLAKYSLTNSDEQTVLEDILQALRRIETRHREKGGLNFERDGIWCWRELCVSVCYLSGKHLLSSRDHLLNALEASGYMAFWRTMIAKDVRDKLDPSKFEDNTECDWANMPLEAWDILLVADRFWVNGITKGGRHYFGQLVEIETHNCSRECKTGENLYAGYHQPADTDIIDLIYIFP</sequence>
<reference evidence="1" key="1">
    <citation type="journal article" date="2021" name="Nat. Commun.">
        <title>Genetic determinants of endophytism in the Arabidopsis root mycobiome.</title>
        <authorList>
            <person name="Mesny F."/>
            <person name="Miyauchi S."/>
            <person name="Thiergart T."/>
            <person name="Pickel B."/>
            <person name="Atanasova L."/>
            <person name="Karlsson M."/>
            <person name="Huettel B."/>
            <person name="Barry K.W."/>
            <person name="Haridas S."/>
            <person name="Chen C."/>
            <person name="Bauer D."/>
            <person name="Andreopoulos W."/>
            <person name="Pangilinan J."/>
            <person name="LaButti K."/>
            <person name="Riley R."/>
            <person name="Lipzen A."/>
            <person name="Clum A."/>
            <person name="Drula E."/>
            <person name="Henrissat B."/>
            <person name="Kohler A."/>
            <person name="Grigoriev I.V."/>
            <person name="Martin F.M."/>
            <person name="Hacquard S."/>
        </authorList>
    </citation>
    <scope>NUCLEOTIDE SEQUENCE</scope>
    <source>
        <strain evidence="1">MPI-CAGE-AT-0023</strain>
    </source>
</reference>
<dbReference type="EMBL" id="JAGMUX010000001">
    <property type="protein sequence ID" value="KAH7270743.1"/>
    <property type="molecule type" value="Genomic_DNA"/>
</dbReference>
<protein>
    <submittedName>
        <fullName evidence="1">Uncharacterized protein</fullName>
    </submittedName>
</protein>
<dbReference type="OrthoDB" id="5102725at2759"/>
<evidence type="ECO:0000313" key="1">
    <source>
        <dbReference type="EMBL" id="KAH7270743.1"/>
    </source>
</evidence>
<evidence type="ECO:0000313" key="2">
    <source>
        <dbReference type="Proteomes" id="UP000720189"/>
    </source>
</evidence>
<dbReference type="RefSeq" id="XP_046057511.1">
    <property type="nucleotide sequence ID" value="XM_046194886.1"/>
</dbReference>
<gene>
    <name evidence="1" type="ORF">BKA55DRAFT_589120</name>
</gene>
<accession>A0A9P9R9X2</accession>
<organism evidence="1 2">
    <name type="scientific">Fusarium redolens</name>
    <dbReference type="NCBI Taxonomy" id="48865"/>
    <lineage>
        <taxon>Eukaryota</taxon>
        <taxon>Fungi</taxon>
        <taxon>Dikarya</taxon>
        <taxon>Ascomycota</taxon>
        <taxon>Pezizomycotina</taxon>
        <taxon>Sordariomycetes</taxon>
        <taxon>Hypocreomycetidae</taxon>
        <taxon>Hypocreales</taxon>
        <taxon>Nectriaceae</taxon>
        <taxon>Fusarium</taxon>
        <taxon>Fusarium redolens species complex</taxon>
    </lineage>
</organism>
<dbReference type="Proteomes" id="UP000720189">
    <property type="component" value="Unassembled WGS sequence"/>
</dbReference>
<proteinExistence type="predicted"/>
<comment type="caution">
    <text evidence="1">The sequence shown here is derived from an EMBL/GenBank/DDBJ whole genome shotgun (WGS) entry which is preliminary data.</text>
</comment>